<dbReference type="RefSeq" id="WP_166134821.1">
    <property type="nucleotide sequence ID" value="NZ_JAAOBY010000003.1"/>
</dbReference>
<sequence length="183" mass="20699">MKISSLNRFVFLLFIGICSLSCASDLDFDQVNDIKIEPVVVANLAYFNLAAPDFIRNGQEQTVLADIPTVDFFNDKFFRERLKKAEIFIELENTIARQYRIDVVFLDVNNQAVYSTNFNVPAYTGSTNKVSRTEIFENAQLDLLKRTRRIGFRVQMLAGPALTPSSPGNLILRSSATTYLVVE</sequence>
<organism evidence="2 3">
    <name type="scientific">Flavobacterium turcicum</name>
    <dbReference type="NCBI Taxonomy" id="2764718"/>
    <lineage>
        <taxon>Bacteria</taxon>
        <taxon>Pseudomonadati</taxon>
        <taxon>Bacteroidota</taxon>
        <taxon>Flavobacteriia</taxon>
        <taxon>Flavobacteriales</taxon>
        <taxon>Flavobacteriaceae</taxon>
        <taxon>Flavobacterium</taxon>
    </lineage>
</organism>
<dbReference type="Proteomes" id="UP000621670">
    <property type="component" value="Unassembled WGS sequence"/>
</dbReference>
<reference evidence="2 3" key="1">
    <citation type="submission" date="2020-08" db="EMBL/GenBank/DDBJ databases">
        <title>Description of novel Flavobacterium F-400 isolate.</title>
        <authorList>
            <person name="Saticioglu I."/>
            <person name="Duman M."/>
            <person name="Altun S."/>
        </authorList>
    </citation>
    <scope>NUCLEOTIDE SEQUENCE [LARGE SCALE GENOMIC DNA]</scope>
    <source>
        <strain evidence="2 3">F-400</strain>
    </source>
</reference>
<gene>
    <name evidence="2" type="ORF">H8R26_07010</name>
</gene>
<evidence type="ECO:0000313" key="2">
    <source>
        <dbReference type="EMBL" id="MBC5863170.1"/>
    </source>
</evidence>
<feature type="signal peptide" evidence="1">
    <location>
        <begin position="1"/>
        <end position="23"/>
    </location>
</feature>
<comment type="caution">
    <text evidence="2">The sequence shown here is derived from an EMBL/GenBank/DDBJ whole genome shotgun (WGS) entry which is preliminary data.</text>
</comment>
<dbReference type="EMBL" id="JACRUM010000003">
    <property type="protein sequence ID" value="MBC5863170.1"/>
    <property type="molecule type" value="Genomic_DNA"/>
</dbReference>
<evidence type="ECO:0000256" key="1">
    <source>
        <dbReference type="SAM" id="SignalP"/>
    </source>
</evidence>
<name>A0ABR7JFR8_9FLAO</name>
<keyword evidence="1" id="KW-0732">Signal</keyword>
<accession>A0ABR7JFR8</accession>
<protein>
    <submittedName>
        <fullName evidence="2">Uncharacterized protein</fullName>
    </submittedName>
</protein>
<keyword evidence="3" id="KW-1185">Reference proteome</keyword>
<feature type="chain" id="PRO_5046461855" evidence="1">
    <location>
        <begin position="24"/>
        <end position="183"/>
    </location>
</feature>
<proteinExistence type="predicted"/>
<evidence type="ECO:0000313" key="3">
    <source>
        <dbReference type="Proteomes" id="UP000621670"/>
    </source>
</evidence>